<comment type="caution">
    <text evidence="2">The sequence shown here is derived from an EMBL/GenBank/DDBJ whole genome shotgun (WGS) entry which is preliminary data.</text>
</comment>
<keyword evidence="2" id="KW-0282">Flagellum</keyword>
<keyword evidence="2" id="KW-0969">Cilium</keyword>
<evidence type="ECO:0000313" key="2">
    <source>
        <dbReference type="EMBL" id="OIR18790.1"/>
    </source>
</evidence>
<organism evidence="2">
    <name type="scientific">mine drainage metagenome</name>
    <dbReference type="NCBI Taxonomy" id="410659"/>
    <lineage>
        <taxon>unclassified sequences</taxon>
        <taxon>metagenomes</taxon>
        <taxon>ecological metagenomes</taxon>
    </lineage>
</organism>
<evidence type="ECO:0000256" key="1">
    <source>
        <dbReference type="SAM" id="MobiDB-lite"/>
    </source>
</evidence>
<dbReference type="EMBL" id="MLJW01000002">
    <property type="protein sequence ID" value="OIR18790.1"/>
    <property type="molecule type" value="Genomic_DNA"/>
</dbReference>
<keyword evidence="2" id="KW-0966">Cell projection</keyword>
<feature type="compositionally biased region" description="Basic and acidic residues" evidence="1">
    <location>
        <begin position="114"/>
        <end position="143"/>
    </location>
</feature>
<reference evidence="2" key="1">
    <citation type="submission" date="2016-10" db="EMBL/GenBank/DDBJ databases">
        <title>Sequence of Gallionella enrichment culture.</title>
        <authorList>
            <person name="Poehlein A."/>
            <person name="Muehling M."/>
            <person name="Daniel R."/>
        </authorList>
    </citation>
    <scope>NUCLEOTIDE SEQUENCE</scope>
</reference>
<feature type="region of interest" description="Disordered" evidence="1">
    <location>
        <begin position="99"/>
        <end position="147"/>
    </location>
</feature>
<dbReference type="Gene3D" id="3.40.50.300">
    <property type="entry name" value="P-loop containing nucleotide triphosphate hydrolases"/>
    <property type="match status" value="1"/>
</dbReference>
<sequence length="393" mass="42548">MKNDQDQSAARAPSGSVYRLVVRSADEAVQTIRERFGSAAKVLSVRQQEQKGLSGFFLSPKLEVLVQIAEPDHATGAGFVGVAGGKTEVPAATTVSIPQPAAAAASEAKGATHTAERPEKPDPEPAVDKSAPEEPKTGSRRTDFASAPSLPDLLRRAGFSETFLAQAGTLPSWARHAERPLHVTLVDLGRDLRRLADRQKPRPLPARTAFIGSRGVGRTTALCKWLGSEIFSRGRYGRVIKVEFDQPNSTENLAVYCEALGLNLEHYYEGLDIAVGQNQFLYADVPGFCFHRPNTNRELARFLDASGFEGRVLVLNALHDHTTLRAAYSAGRDLGATHLVFTHCDELIHWGKLMDFLIDGDLTPLFLATGPSLSGDCDEDVIGTTLRRTIPGA</sequence>
<protein>
    <submittedName>
        <fullName evidence="2">Flagellar biosynthesis protein FlhF</fullName>
    </submittedName>
</protein>
<dbReference type="SUPFAM" id="SSF52540">
    <property type="entry name" value="P-loop containing nucleoside triphosphate hydrolases"/>
    <property type="match status" value="1"/>
</dbReference>
<dbReference type="InterPro" id="IPR027417">
    <property type="entry name" value="P-loop_NTPase"/>
</dbReference>
<accession>A0A1J5U399</accession>
<dbReference type="AlphaFoldDB" id="A0A1J5U399"/>
<gene>
    <name evidence="2" type="primary">flhF_1</name>
    <name evidence="2" type="ORF">GALL_11300</name>
</gene>
<name>A0A1J5U399_9ZZZZ</name>
<feature type="compositionally biased region" description="Low complexity" evidence="1">
    <location>
        <begin position="101"/>
        <end position="113"/>
    </location>
</feature>
<proteinExistence type="predicted"/>